<dbReference type="GO" id="GO:0042781">
    <property type="term" value="F:3'-tRNA processing endoribonuclease activity"/>
    <property type="evidence" value="ECO:0007669"/>
    <property type="project" value="TreeGrafter"/>
</dbReference>
<gene>
    <name evidence="2" type="ORF">AE0388_1741</name>
</gene>
<dbReference type="Pfam" id="PF12706">
    <property type="entry name" value="Lactamase_B_2"/>
    <property type="match status" value="1"/>
</dbReference>
<dbReference type="OrthoDB" id="4137979at2"/>
<dbReference type="EMBL" id="JTJZ01000018">
    <property type="protein sequence ID" value="KHS52758.1"/>
    <property type="molecule type" value="Genomic_DNA"/>
</dbReference>
<dbReference type="InterPro" id="IPR036866">
    <property type="entry name" value="RibonucZ/Hydroxyglut_hydro"/>
</dbReference>
<protein>
    <recommendedName>
        <fullName evidence="1">Metallo-beta-lactamase domain-containing protein</fullName>
    </recommendedName>
</protein>
<dbReference type="PANTHER" id="PTHR46018">
    <property type="entry name" value="ZINC PHOSPHODIESTERASE ELAC PROTEIN 1"/>
    <property type="match status" value="1"/>
</dbReference>
<dbReference type="RefSeq" id="WP_039209173.1">
    <property type="nucleotide sequence ID" value="NZ_JTJZ01000018.1"/>
</dbReference>
<evidence type="ECO:0000313" key="3">
    <source>
        <dbReference type="Proteomes" id="UP000031488"/>
    </source>
</evidence>
<reference evidence="2 3" key="1">
    <citation type="submission" date="2014-11" db="EMBL/GenBank/DDBJ databases">
        <title>Draft Genome Sequence of Brevibacterium linens AE038-8.</title>
        <authorList>
            <person name="Maizel D."/>
            <person name="Utturkar S.M."/>
            <person name="Brown S.D."/>
            <person name="Ferrero M."/>
            <person name="Rosen B.P."/>
        </authorList>
    </citation>
    <scope>NUCLEOTIDE SEQUENCE [LARGE SCALE GENOMIC DNA]</scope>
    <source>
        <strain evidence="2 3">AE038-8</strain>
    </source>
</reference>
<proteinExistence type="predicted"/>
<evidence type="ECO:0000313" key="2">
    <source>
        <dbReference type="EMBL" id="KHS52758.1"/>
    </source>
</evidence>
<comment type="caution">
    <text evidence="2">The sequence shown here is derived from an EMBL/GenBank/DDBJ whole genome shotgun (WGS) entry which is preliminary data.</text>
</comment>
<dbReference type="SUPFAM" id="SSF56281">
    <property type="entry name" value="Metallo-hydrolase/oxidoreductase"/>
    <property type="match status" value="1"/>
</dbReference>
<keyword evidence="3" id="KW-1185">Reference proteome</keyword>
<dbReference type="InterPro" id="IPR001279">
    <property type="entry name" value="Metallo-B-lactamas"/>
</dbReference>
<dbReference type="AlphaFoldDB" id="A0A0B9ATU5"/>
<dbReference type="PATRIC" id="fig|1703.6.peg.1624"/>
<sequence>MRTLTVLGASAAHPVPGEACSGYFLDWDGFRLVLDLGYGTFPRLLSHVPDAEIDAVVITHEHPDHCIDLHALFRFRQYAETPTKKLPLYCPAGVIDRLGAVEPGLDMTSAFDIHLLPGHFEVGPLRLSSVSLPHFVPNYGVRLETATAAVAFTGDTGPHPGLADLGRAADLYIVDATDRPGEQDSTRRNLLTASEAGEWAQRAGAKRLLLTHFWPGNDRSASAEDAGEHFDGEVLTAEPDLRIAF</sequence>
<accession>A0A0B9ATU5</accession>
<dbReference type="Gene3D" id="3.60.15.10">
    <property type="entry name" value="Ribonuclease Z/Hydroxyacylglutathione hydrolase-like"/>
    <property type="match status" value="1"/>
</dbReference>
<dbReference type="Proteomes" id="UP000031488">
    <property type="component" value="Unassembled WGS sequence"/>
</dbReference>
<organism evidence="2 3">
    <name type="scientific">Brevibacterium linens</name>
    <dbReference type="NCBI Taxonomy" id="1703"/>
    <lineage>
        <taxon>Bacteria</taxon>
        <taxon>Bacillati</taxon>
        <taxon>Actinomycetota</taxon>
        <taxon>Actinomycetes</taxon>
        <taxon>Micrococcales</taxon>
        <taxon>Brevibacteriaceae</taxon>
        <taxon>Brevibacterium</taxon>
    </lineage>
</organism>
<feature type="domain" description="Metallo-beta-lactamase" evidence="1">
    <location>
        <begin position="50"/>
        <end position="213"/>
    </location>
</feature>
<evidence type="ECO:0000259" key="1">
    <source>
        <dbReference type="Pfam" id="PF12706"/>
    </source>
</evidence>
<dbReference type="CDD" id="cd07716">
    <property type="entry name" value="RNaseZ_short-form-like_MBL-fold"/>
    <property type="match status" value="1"/>
</dbReference>
<name>A0A0B9ATU5_BRELN</name>
<dbReference type="PANTHER" id="PTHR46018:SF4">
    <property type="entry name" value="METALLO-HYDROLASE YHFI-RELATED"/>
    <property type="match status" value="1"/>
</dbReference>